<gene>
    <name evidence="1" type="ORF">EVAR_86222_1</name>
</gene>
<reference evidence="1 2" key="1">
    <citation type="journal article" date="2019" name="Commun. Biol.">
        <title>The bagworm genome reveals a unique fibroin gene that provides high tensile strength.</title>
        <authorList>
            <person name="Kono N."/>
            <person name="Nakamura H."/>
            <person name="Ohtoshi R."/>
            <person name="Tomita M."/>
            <person name="Numata K."/>
            <person name="Arakawa K."/>
        </authorList>
    </citation>
    <scope>NUCLEOTIDE SEQUENCE [LARGE SCALE GENOMIC DNA]</scope>
</reference>
<sequence>MVDSELVPHQFIVSTAEKTRGQSGAGNVLAEPLMGGGTIVGLFRLPLAYNLSVFVPCPEYDGRLGQRLRGRSEHAQRRILLNCIYPWGSFSYKAAA</sequence>
<evidence type="ECO:0000313" key="1">
    <source>
        <dbReference type="EMBL" id="GBP23845.1"/>
    </source>
</evidence>
<dbReference type="AlphaFoldDB" id="A0A4C1UBL4"/>
<name>A0A4C1UBL4_EUMVA</name>
<evidence type="ECO:0000313" key="2">
    <source>
        <dbReference type="Proteomes" id="UP000299102"/>
    </source>
</evidence>
<protein>
    <submittedName>
        <fullName evidence="1">Uncharacterized protein</fullName>
    </submittedName>
</protein>
<dbReference type="EMBL" id="BGZK01000154">
    <property type="protein sequence ID" value="GBP23845.1"/>
    <property type="molecule type" value="Genomic_DNA"/>
</dbReference>
<accession>A0A4C1UBL4</accession>
<organism evidence="1 2">
    <name type="scientific">Eumeta variegata</name>
    <name type="common">Bagworm moth</name>
    <name type="synonym">Eumeta japonica</name>
    <dbReference type="NCBI Taxonomy" id="151549"/>
    <lineage>
        <taxon>Eukaryota</taxon>
        <taxon>Metazoa</taxon>
        <taxon>Ecdysozoa</taxon>
        <taxon>Arthropoda</taxon>
        <taxon>Hexapoda</taxon>
        <taxon>Insecta</taxon>
        <taxon>Pterygota</taxon>
        <taxon>Neoptera</taxon>
        <taxon>Endopterygota</taxon>
        <taxon>Lepidoptera</taxon>
        <taxon>Glossata</taxon>
        <taxon>Ditrysia</taxon>
        <taxon>Tineoidea</taxon>
        <taxon>Psychidae</taxon>
        <taxon>Oiketicinae</taxon>
        <taxon>Eumeta</taxon>
    </lineage>
</organism>
<comment type="caution">
    <text evidence="1">The sequence shown here is derived from an EMBL/GenBank/DDBJ whole genome shotgun (WGS) entry which is preliminary data.</text>
</comment>
<proteinExistence type="predicted"/>
<keyword evidence="2" id="KW-1185">Reference proteome</keyword>
<dbReference type="Proteomes" id="UP000299102">
    <property type="component" value="Unassembled WGS sequence"/>
</dbReference>